<dbReference type="Proteomes" id="UP001596422">
    <property type="component" value="Unassembled WGS sequence"/>
</dbReference>
<dbReference type="Pfam" id="PF00392">
    <property type="entry name" value="GntR"/>
    <property type="match status" value="1"/>
</dbReference>
<evidence type="ECO:0000256" key="2">
    <source>
        <dbReference type="ARBA" id="ARBA00023125"/>
    </source>
</evidence>
<dbReference type="RefSeq" id="WP_379911822.1">
    <property type="nucleotide sequence ID" value="NZ_JBHSWE010000001.1"/>
</dbReference>
<dbReference type="Gene3D" id="1.10.10.10">
    <property type="entry name" value="Winged helix-like DNA-binding domain superfamily/Winged helix DNA-binding domain"/>
    <property type="match status" value="1"/>
</dbReference>
<dbReference type="InterPro" id="IPR036390">
    <property type="entry name" value="WH_DNA-bd_sf"/>
</dbReference>
<organism evidence="5 6">
    <name type="scientific">Marinobacterium aestuariivivens</name>
    <dbReference type="NCBI Taxonomy" id="1698799"/>
    <lineage>
        <taxon>Bacteria</taxon>
        <taxon>Pseudomonadati</taxon>
        <taxon>Pseudomonadota</taxon>
        <taxon>Gammaproteobacteria</taxon>
        <taxon>Oceanospirillales</taxon>
        <taxon>Oceanospirillaceae</taxon>
        <taxon>Marinobacterium</taxon>
    </lineage>
</organism>
<feature type="domain" description="HTH gntR-type" evidence="4">
    <location>
        <begin position="11"/>
        <end position="50"/>
    </location>
</feature>
<evidence type="ECO:0000256" key="3">
    <source>
        <dbReference type="ARBA" id="ARBA00023163"/>
    </source>
</evidence>
<dbReference type="EMBL" id="JBHSWE010000001">
    <property type="protein sequence ID" value="MFC6673441.1"/>
    <property type="molecule type" value="Genomic_DNA"/>
</dbReference>
<dbReference type="InterPro" id="IPR000524">
    <property type="entry name" value="Tscrpt_reg_HTH_GntR"/>
</dbReference>
<keyword evidence="3" id="KW-0804">Transcription</keyword>
<keyword evidence="2" id="KW-0238">DNA-binding</keyword>
<accession>A0ABW2A7C6</accession>
<keyword evidence="1" id="KW-0805">Transcription regulation</keyword>
<name>A0ABW2A7C6_9GAMM</name>
<evidence type="ECO:0000313" key="6">
    <source>
        <dbReference type="Proteomes" id="UP001596422"/>
    </source>
</evidence>
<evidence type="ECO:0000313" key="5">
    <source>
        <dbReference type="EMBL" id="MFC6673441.1"/>
    </source>
</evidence>
<sequence>MSKAGQPVPSTLRQMIMSGELAAGERLAEIPTSERLGASRTPVRIAFRALCRNLCRQNVTNGGAALDRGGVSLRTGGADVVSRWQGPEPLSGPCRRGLCLRPCEWRAGFRPWSR</sequence>
<dbReference type="InterPro" id="IPR036388">
    <property type="entry name" value="WH-like_DNA-bd_sf"/>
</dbReference>
<reference evidence="6" key="1">
    <citation type="journal article" date="2019" name="Int. J. Syst. Evol. Microbiol.">
        <title>The Global Catalogue of Microorganisms (GCM) 10K type strain sequencing project: providing services to taxonomists for standard genome sequencing and annotation.</title>
        <authorList>
            <consortium name="The Broad Institute Genomics Platform"/>
            <consortium name="The Broad Institute Genome Sequencing Center for Infectious Disease"/>
            <person name="Wu L."/>
            <person name="Ma J."/>
        </authorList>
    </citation>
    <scope>NUCLEOTIDE SEQUENCE [LARGE SCALE GENOMIC DNA]</scope>
    <source>
        <strain evidence="6">NBRC 111756</strain>
    </source>
</reference>
<dbReference type="SUPFAM" id="SSF46785">
    <property type="entry name" value="Winged helix' DNA-binding domain"/>
    <property type="match status" value="1"/>
</dbReference>
<evidence type="ECO:0000256" key="1">
    <source>
        <dbReference type="ARBA" id="ARBA00023015"/>
    </source>
</evidence>
<protein>
    <submittedName>
        <fullName evidence="5">GntR family transcriptional regulator</fullName>
    </submittedName>
</protein>
<evidence type="ECO:0000259" key="4">
    <source>
        <dbReference type="Pfam" id="PF00392"/>
    </source>
</evidence>
<proteinExistence type="predicted"/>
<gene>
    <name evidence="5" type="ORF">ACFQDL_27610</name>
</gene>
<keyword evidence="6" id="KW-1185">Reference proteome</keyword>
<comment type="caution">
    <text evidence="5">The sequence shown here is derived from an EMBL/GenBank/DDBJ whole genome shotgun (WGS) entry which is preliminary data.</text>
</comment>